<gene>
    <name evidence="2" type="ORF">LCGC14_1541890</name>
</gene>
<accession>A0A0F9L8V4</accession>
<keyword evidence="1" id="KW-0472">Membrane</keyword>
<dbReference type="AlphaFoldDB" id="A0A0F9L8V4"/>
<evidence type="ECO:0000313" key="2">
    <source>
        <dbReference type="EMBL" id="KKM60435.1"/>
    </source>
</evidence>
<feature type="transmembrane region" description="Helical" evidence="1">
    <location>
        <begin position="7"/>
        <end position="32"/>
    </location>
</feature>
<dbReference type="EMBL" id="LAZR01011680">
    <property type="protein sequence ID" value="KKM60435.1"/>
    <property type="molecule type" value="Genomic_DNA"/>
</dbReference>
<keyword evidence="1" id="KW-1133">Transmembrane helix</keyword>
<evidence type="ECO:0000256" key="1">
    <source>
        <dbReference type="SAM" id="Phobius"/>
    </source>
</evidence>
<keyword evidence="1" id="KW-0812">Transmembrane</keyword>
<name>A0A0F9L8V4_9ZZZZ</name>
<proteinExistence type="predicted"/>
<reference evidence="2" key="1">
    <citation type="journal article" date="2015" name="Nature">
        <title>Complex archaea that bridge the gap between prokaryotes and eukaryotes.</title>
        <authorList>
            <person name="Spang A."/>
            <person name="Saw J.H."/>
            <person name="Jorgensen S.L."/>
            <person name="Zaremba-Niedzwiedzka K."/>
            <person name="Martijn J."/>
            <person name="Lind A.E."/>
            <person name="van Eijk R."/>
            <person name="Schleper C."/>
            <person name="Guy L."/>
            <person name="Ettema T.J."/>
        </authorList>
    </citation>
    <scope>NUCLEOTIDE SEQUENCE</scope>
</reference>
<organism evidence="2">
    <name type="scientific">marine sediment metagenome</name>
    <dbReference type="NCBI Taxonomy" id="412755"/>
    <lineage>
        <taxon>unclassified sequences</taxon>
        <taxon>metagenomes</taxon>
        <taxon>ecological metagenomes</taxon>
    </lineage>
</organism>
<sequence length="42" mass="4634">MEKIWKIPLLIMVWAGAITLVAVAIIFIYGMILGATSPELFV</sequence>
<comment type="caution">
    <text evidence="2">The sequence shown here is derived from an EMBL/GenBank/DDBJ whole genome shotgun (WGS) entry which is preliminary data.</text>
</comment>
<protein>
    <submittedName>
        <fullName evidence="2">Uncharacterized protein</fullName>
    </submittedName>
</protein>